<feature type="compositionally biased region" description="Polar residues" evidence="1">
    <location>
        <begin position="423"/>
        <end position="459"/>
    </location>
</feature>
<gene>
    <name evidence="3" type="ORF">LTR25_003506</name>
</gene>
<evidence type="ECO:0000313" key="4">
    <source>
        <dbReference type="Proteomes" id="UP001345827"/>
    </source>
</evidence>
<feature type="region of interest" description="Disordered" evidence="1">
    <location>
        <begin position="1"/>
        <end position="30"/>
    </location>
</feature>
<accession>A0AAV9QAZ5</accession>
<feature type="compositionally biased region" description="Basic and acidic residues" evidence="1">
    <location>
        <begin position="460"/>
        <end position="502"/>
    </location>
</feature>
<keyword evidence="2" id="KW-1133">Transmembrane helix</keyword>
<proteinExistence type="predicted"/>
<feature type="region of interest" description="Disordered" evidence="1">
    <location>
        <begin position="233"/>
        <end position="518"/>
    </location>
</feature>
<sequence length="518" mass="56659">MTSSGSPSSGLSPSMGPGARPTQPGQSPGMGLAEIMQIRSKYSVTVEPETLQLGYELNGYPRTYRLPFESMPLGGLSRWWLFGGPRRAQVAGIQIIDFIRGSENLADRPVTQSEAEALAFYATKRTRYSLYGNLGGCFVGGAIAYRTRDKMKFPFRAAQPLEKYQNFPSKHLPMLTGKLAQRMWQITRANVWAALTLLVIAPLFSTAGNTTAIYGMYKDDRTRDLMMNMKGSLDRIGANRHRTPEQRRTGTGSQSQSQSQTQAQAQALGQEGGQYGAEDSQAYYRDSERTDYSSGNDFSGESTFTDGRTDTGVISDSSMQSRESRQPSSVYGGSPSPTSRNQPPYGQSRDDSLYGSSSGSNSNSGSFFDDDDASPTAGNGPDIPPPQSHSRPGSWARIRSENQASPNSSSTIPARGQRPLSERFQTPVQSSWDNASPVTNSSREQSTTNPGDLFSFSNTDADRQLAREQAQKEFDTMLDKERRASGSDEYDRGMRAVERGEESAANSGMGAWEKRRNG</sequence>
<evidence type="ECO:0000313" key="3">
    <source>
        <dbReference type="EMBL" id="KAK5539801.1"/>
    </source>
</evidence>
<keyword evidence="2" id="KW-0472">Membrane</keyword>
<feature type="transmembrane region" description="Helical" evidence="2">
    <location>
        <begin position="191"/>
        <end position="217"/>
    </location>
</feature>
<name>A0AAV9QAZ5_9PEZI</name>
<dbReference type="EMBL" id="JAXLQG010000005">
    <property type="protein sequence ID" value="KAK5539801.1"/>
    <property type="molecule type" value="Genomic_DNA"/>
</dbReference>
<keyword evidence="4" id="KW-1185">Reference proteome</keyword>
<dbReference type="AlphaFoldDB" id="A0AAV9QAZ5"/>
<feature type="compositionally biased region" description="Low complexity" evidence="1">
    <location>
        <begin position="1"/>
        <end position="18"/>
    </location>
</feature>
<comment type="caution">
    <text evidence="3">The sequence shown here is derived from an EMBL/GenBank/DDBJ whole genome shotgun (WGS) entry which is preliminary data.</text>
</comment>
<organism evidence="3 4">
    <name type="scientific">Vermiconidia calcicola</name>
    <dbReference type="NCBI Taxonomy" id="1690605"/>
    <lineage>
        <taxon>Eukaryota</taxon>
        <taxon>Fungi</taxon>
        <taxon>Dikarya</taxon>
        <taxon>Ascomycota</taxon>
        <taxon>Pezizomycotina</taxon>
        <taxon>Dothideomycetes</taxon>
        <taxon>Dothideomycetidae</taxon>
        <taxon>Mycosphaerellales</taxon>
        <taxon>Extremaceae</taxon>
        <taxon>Vermiconidia</taxon>
    </lineage>
</organism>
<feature type="compositionally biased region" description="Polar residues" evidence="1">
    <location>
        <begin position="292"/>
        <end position="345"/>
    </location>
</feature>
<evidence type="ECO:0000256" key="2">
    <source>
        <dbReference type="SAM" id="Phobius"/>
    </source>
</evidence>
<evidence type="ECO:0000256" key="1">
    <source>
        <dbReference type="SAM" id="MobiDB-lite"/>
    </source>
</evidence>
<feature type="compositionally biased region" description="Low complexity" evidence="1">
    <location>
        <begin position="249"/>
        <end position="269"/>
    </location>
</feature>
<keyword evidence="2" id="KW-0812">Transmembrane</keyword>
<feature type="compositionally biased region" description="Polar residues" evidence="1">
    <location>
        <begin position="401"/>
        <end position="412"/>
    </location>
</feature>
<protein>
    <submittedName>
        <fullName evidence="3">Uncharacterized protein</fullName>
    </submittedName>
</protein>
<reference evidence="3 4" key="1">
    <citation type="submission" date="2023-06" db="EMBL/GenBank/DDBJ databases">
        <title>Black Yeasts Isolated from many extreme environments.</title>
        <authorList>
            <person name="Coleine C."/>
            <person name="Stajich J.E."/>
            <person name="Selbmann L."/>
        </authorList>
    </citation>
    <scope>NUCLEOTIDE SEQUENCE [LARGE SCALE GENOMIC DNA]</scope>
    <source>
        <strain evidence="3 4">CCFEE 5887</strain>
    </source>
</reference>
<dbReference type="Proteomes" id="UP001345827">
    <property type="component" value="Unassembled WGS sequence"/>
</dbReference>
<feature type="compositionally biased region" description="Low complexity" evidence="1">
    <location>
        <begin position="353"/>
        <end position="367"/>
    </location>
</feature>